<evidence type="ECO:0000259" key="7">
    <source>
        <dbReference type="SMART" id="SM00900"/>
    </source>
</evidence>
<dbReference type="SMART" id="SM00900">
    <property type="entry name" value="FMN_bind"/>
    <property type="match status" value="1"/>
</dbReference>
<name>A0ABN3Z1W0_THEM3</name>
<evidence type="ECO:0000256" key="3">
    <source>
        <dbReference type="ARBA" id="ARBA00022630"/>
    </source>
</evidence>
<keyword evidence="5 6" id="KW-0249">Electron transport</keyword>
<evidence type="ECO:0000313" key="8">
    <source>
        <dbReference type="EMBL" id="ADH59955.1"/>
    </source>
</evidence>
<keyword evidence="6" id="KW-1278">Translocase</keyword>
<dbReference type="Pfam" id="PF04205">
    <property type="entry name" value="FMN_bind"/>
    <property type="match status" value="1"/>
</dbReference>
<feature type="domain" description="FMN-binding" evidence="7">
    <location>
        <begin position="97"/>
        <end position="187"/>
    </location>
</feature>
<keyword evidence="3 6" id="KW-0285">Flavoprotein</keyword>
<comment type="similarity">
    <text evidence="6">Belongs to the RnfG family.</text>
</comment>
<evidence type="ECO:0000256" key="4">
    <source>
        <dbReference type="ARBA" id="ARBA00022643"/>
    </source>
</evidence>
<comment type="function">
    <text evidence="6">Part of a membrane-bound complex that couples electron transfer with translocation of ions across the membrane.</text>
</comment>
<dbReference type="InterPro" id="IPR010209">
    <property type="entry name" value="Ion_transpt_RnfG/RsxG"/>
</dbReference>
<comment type="subunit">
    <text evidence="6">The complex is composed of six subunits: RnfA, RnfB, RnfC, RnfD, RnfE and RnfG.</text>
</comment>
<protein>
    <recommendedName>
        <fullName evidence="6">Ion-translocating oxidoreductase complex subunit G</fullName>
        <ecNumber evidence="6">7.-.-.-</ecNumber>
    </recommendedName>
    <alternativeName>
        <fullName evidence="6">Rnf electron transport complex subunit G</fullName>
    </alternativeName>
</protein>
<keyword evidence="6" id="KW-0472">Membrane</keyword>
<evidence type="ECO:0000256" key="6">
    <source>
        <dbReference type="HAMAP-Rule" id="MF_00479"/>
    </source>
</evidence>
<dbReference type="Proteomes" id="UP000002064">
    <property type="component" value="Chromosome"/>
</dbReference>
<evidence type="ECO:0000256" key="1">
    <source>
        <dbReference type="ARBA" id="ARBA00022448"/>
    </source>
</evidence>
<dbReference type="PANTHER" id="PTHR36118:SF1">
    <property type="entry name" value="ION-TRANSLOCATING OXIDOREDUCTASE COMPLEX SUBUNIT G"/>
    <property type="match status" value="1"/>
</dbReference>
<keyword evidence="4 6" id="KW-0288">FMN</keyword>
<keyword evidence="1 6" id="KW-0813">Transport</keyword>
<dbReference type="HAMAP" id="MF_00479">
    <property type="entry name" value="RsxG_RnfG"/>
    <property type="match status" value="1"/>
</dbReference>
<keyword evidence="6" id="KW-1003">Cell membrane</keyword>
<dbReference type="InterPro" id="IPR007329">
    <property type="entry name" value="FMN-bd"/>
</dbReference>
<accession>A0ABN3Z1W0</accession>
<sequence>MKEIAKIGLILLLITAAAGVILGVSNAITSKKIAEIEKIANNAAKQEVLQEAESFVTLDEKRLKEIAGSNQNVLEVSEGYDGNSSLVGYVFKITSNGYGGEIQFMVGISKKGYITGIKILNHKETPGLGANATKSFFTDAFKGKSVADKLVVVKHPPKADNEIQALTGATITSNAIVNGVNMVREIYNSKLAN</sequence>
<comment type="cofactor">
    <cofactor evidence="6">
        <name>FMN</name>
        <dbReference type="ChEBI" id="CHEBI:58210"/>
    </cofactor>
</comment>
<dbReference type="PIRSF" id="PIRSF006091">
    <property type="entry name" value="E_trnsport_RnfG"/>
    <property type="match status" value="1"/>
</dbReference>
<feature type="modified residue" description="FMN phosphoryl threonine" evidence="6">
    <location>
        <position position="170"/>
    </location>
</feature>
<keyword evidence="9" id="KW-1185">Reference proteome</keyword>
<gene>
    <name evidence="6" type="primary">rnfG</name>
    <name evidence="8" type="ordered locus">Tmath_0171</name>
</gene>
<evidence type="ECO:0000256" key="5">
    <source>
        <dbReference type="ARBA" id="ARBA00022982"/>
    </source>
</evidence>
<dbReference type="PANTHER" id="PTHR36118">
    <property type="entry name" value="ION-TRANSLOCATING OXIDOREDUCTASE COMPLEX SUBUNIT G"/>
    <property type="match status" value="1"/>
</dbReference>
<evidence type="ECO:0000313" key="9">
    <source>
        <dbReference type="Proteomes" id="UP000002064"/>
    </source>
</evidence>
<dbReference type="RefSeq" id="WP_013149613.1">
    <property type="nucleotide sequence ID" value="NC_014209.1"/>
</dbReference>
<proteinExistence type="inferred from homology"/>
<keyword evidence="2 6" id="KW-0597">Phosphoprotein</keyword>
<keyword evidence="6" id="KW-1133">Transmembrane helix</keyword>
<comment type="subcellular location">
    <subcellularLocation>
        <location evidence="6">Cell membrane</location>
        <topology evidence="6">Single-pass membrane protein</topology>
    </subcellularLocation>
</comment>
<dbReference type="NCBIfam" id="TIGR01947">
    <property type="entry name" value="rnfG"/>
    <property type="match status" value="1"/>
</dbReference>
<organism evidence="8 9">
    <name type="scientific">Thermoanaerobacter mathranii subsp. mathranii (strain DSM 11426 / CCUG 53645 / CIP 108742 / A3)</name>
    <dbReference type="NCBI Taxonomy" id="583358"/>
    <lineage>
        <taxon>Bacteria</taxon>
        <taxon>Bacillati</taxon>
        <taxon>Bacillota</taxon>
        <taxon>Clostridia</taxon>
        <taxon>Thermoanaerobacterales</taxon>
        <taxon>Thermoanaerobacteraceae</taxon>
        <taxon>Thermoanaerobacter</taxon>
    </lineage>
</organism>
<evidence type="ECO:0000256" key="2">
    <source>
        <dbReference type="ARBA" id="ARBA00022553"/>
    </source>
</evidence>
<dbReference type="EC" id="7.-.-.-" evidence="6"/>
<keyword evidence="6" id="KW-0812">Transmembrane</keyword>
<reference evidence="8 9" key="1">
    <citation type="submission" date="2010-05" db="EMBL/GenBank/DDBJ databases">
        <title>Complete sequence of Thermoanaerobacter mathranii subsp. mathranii mathranii str. A3.</title>
        <authorList>
            <consortium name="US DOE Joint Genome Institute"/>
            <person name="Lucas S."/>
            <person name="Copeland A."/>
            <person name="Lapidus A."/>
            <person name="Cheng J.-F."/>
            <person name="Bruce D."/>
            <person name="Goodwin L."/>
            <person name="Pitluck S."/>
            <person name="Held B."/>
            <person name="Detter J.C."/>
            <person name="Han C."/>
            <person name="Tapia R."/>
            <person name="Land M."/>
            <person name="Hauser L."/>
            <person name="Kyrpides N."/>
            <person name="Mikhailova N."/>
            <person name="Zhou J."/>
            <person name="Hemme C."/>
            <person name="Woyke T."/>
        </authorList>
    </citation>
    <scope>NUCLEOTIDE SEQUENCE [LARGE SCALE GENOMIC DNA]</scope>
    <source>
        <strain evidence="8 9">A3</strain>
    </source>
</reference>
<dbReference type="EMBL" id="CP002032">
    <property type="protein sequence ID" value="ADH59955.1"/>
    <property type="molecule type" value="Genomic_DNA"/>
</dbReference>